<dbReference type="SUPFAM" id="SSF58104">
    <property type="entry name" value="Methyl-accepting chemotaxis protein (MCP) signaling domain"/>
    <property type="match status" value="1"/>
</dbReference>
<keyword evidence="4 9" id="KW-1133">Transmembrane helix</keyword>
<evidence type="ECO:0000256" key="7">
    <source>
        <dbReference type="ARBA" id="ARBA00029447"/>
    </source>
</evidence>
<dbReference type="InterPro" id="IPR004089">
    <property type="entry name" value="MCPsignal_dom"/>
</dbReference>
<dbReference type="InterPro" id="IPR003660">
    <property type="entry name" value="HAMP_dom"/>
</dbReference>
<organism evidence="12 13">
    <name type="scientific">Fusibacter bizertensis</name>
    <dbReference type="NCBI Taxonomy" id="1488331"/>
    <lineage>
        <taxon>Bacteria</taxon>
        <taxon>Bacillati</taxon>
        <taxon>Bacillota</taxon>
        <taxon>Clostridia</taxon>
        <taxon>Eubacteriales</taxon>
        <taxon>Eubacteriales Family XII. Incertae Sedis</taxon>
        <taxon>Fusibacter</taxon>
    </lineage>
</organism>
<keyword evidence="6 8" id="KW-0807">Transducer</keyword>
<dbReference type="CDD" id="cd18774">
    <property type="entry name" value="PDC2_HK_sensor"/>
    <property type="match status" value="1"/>
</dbReference>
<dbReference type="PANTHER" id="PTHR32089">
    <property type="entry name" value="METHYL-ACCEPTING CHEMOTAXIS PROTEIN MCPB"/>
    <property type="match status" value="1"/>
</dbReference>
<dbReference type="PROSITE" id="PS50111">
    <property type="entry name" value="CHEMOTAXIS_TRANSDUC_2"/>
    <property type="match status" value="1"/>
</dbReference>
<keyword evidence="2" id="KW-1003">Cell membrane</keyword>
<dbReference type="SMART" id="SM00283">
    <property type="entry name" value="MA"/>
    <property type="match status" value="1"/>
</dbReference>
<reference evidence="12 13" key="1">
    <citation type="submission" date="2023-04" db="EMBL/GenBank/DDBJ databases">
        <title>Fusibacter bizertensis strain WBS, isolated from littoral bottom sediments of the Arctic seas - biochemical and genomic analysis.</title>
        <authorList>
            <person name="Brioukhanov A.L."/>
        </authorList>
    </citation>
    <scope>NUCLEOTIDE SEQUENCE [LARGE SCALE GENOMIC DNA]</scope>
    <source>
        <strain evidence="12 13">WBS</strain>
    </source>
</reference>
<dbReference type="PANTHER" id="PTHR32089:SF112">
    <property type="entry name" value="LYSOZYME-LIKE PROTEIN-RELATED"/>
    <property type="match status" value="1"/>
</dbReference>
<evidence type="ECO:0000256" key="2">
    <source>
        <dbReference type="ARBA" id="ARBA00022475"/>
    </source>
</evidence>
<feature type="domain" description="Methyl-accepting transducer" evidence="10">
    <location>
        <begin position="293"/>
        <end position="550"/>
    </location>
</feature>
<evidence type="ECO:0000256" key="5">
    <source>
        <dbReference type="ARBA" id="ARBA00023136"/>
    </source>
</evidence>
<sequence length="579" mass="61949">MKLSIRKKLIIISSLLLVIPVIAVGATSYFFAKDQLSMKGEVILKNGVKQVMQLIDAKKIEVARGDLSTEEAQEEIRVLLLGPKDADNKRPISKNIDLGPNGYFLAYSTDGVEVMHPSLEGTNVWETEDKSGSGFKLVQAQVKAAQSGGGFVTYAWTLPGSESIGDKITYQELDADWGWVVSAGAYVQDFNKGANTILMVIIVVLALSLVFGLLIITLFTGSFAKPIKAISASLLEVSNNNLDVKEINIKNTDEIGTLATAYNTMLHNVRGLVEAMQSSSSTVTELASSLVEVTDQTTNAINEVAQTIGEVAKAVSEEATTTEEAVVKVNELSRNIDGVKNSTATVESLANSAEDQSKKGLDAVKKLLTATDDTNTATEKISDVITKVSESTAKIHTITDAITAISEQTNLLALNASIEAARAGEAGRGFAVVAEEIRKLAEQSANQVGEIKSIIGEINSHSELSVATMAELKNVSVQQNESVASTQVQFDAIAKGVHELNAELGNIDSEVNQMLMLKEYIVDAMTGISASTEETSASTEEVSAATEEQLAGMTEINDQTARLNILAKELEQIINKFKL</sequence>
<evidence type="ECO:0000313" key="13">
    <source>
        <dbReference type="Proteomes" id="UP001158045"/>
    </source>
</evidence>
<name>A0ABT6NFN7_9FIRM</name>
<dbReference type="Pfam" id="PF17200">
    <property type="entry name" value="sCache_2"/>
    <property type="match status" value="1"/>
</dbReference>
<proteinExistence type="inferred from homology"/>
<evidence type="ECO:0000256" key="4">
    <source>
        <dbReference type="ARBA" id="ARBA00022989"/>
    </source>
</evidence>
<comment type="similarity">
    <text evidence="7">Belongs to the methyl-accepting chemotaxis (MCP) protein family.</text>
</comment>
<dbReference type="EMBL" id="JARYZI010000010">
    <property type="protein sequence ID" value="MDH8679248.1"/>
    <property type="molecule type" value="Genomic_DNA"/>
</dbReference>
<gene>
    <name evidence="12" type="ORF">QE109_13910</name>
</gene>
<dbReference type="PROSITE" id="PS50885">
    <property type="entry name" value="HAMP"/>
    <property type="match status" value="1"/>
</dbReference>
<evidence type="ECO:0000256" key="3">
    <source>
        <dbReference type="ARBA" id="ARBA00022692"/>
    </source>
</evidence>
<dbReference type="InterPro" id="IPR033480">
    <property type="entry name" value="sCache_2"/>
</dbReference>
<dbReference type="Gene3D" id="6.10.340.10">
    <property type="match status" value="1"/>
</dbReference>
<dbReference type="Gene3D" id="1.10.287.950">
    <property type="entry name" value="Methyl-accepting chemotaxis protein"/>
    <property type="match status" value="1"/>
</dbReference>
<evidence type="ECO:0000256" key="8">
    <source>
        <dbReference type="PROSITE-ProRule" id="PRU00284"/>
    </source>
</evidence>
<feature type="transmembrane region" description="Helical" evidence="9">
    <location>
        <begin position="197"/>
        <end position="219"/>
    </location>
</feature>
<protein>
    <submittedName>
        <fullName evidence="12">Cache domain-containing protein</fullName>
    </submittedName>
</protein>
<keyword evidence="3 9" id="KW-0812">Transmembrane</keyword>
<dbReference type="Proteomes" id="UP001158045">
    <property type="component" value="Unassembled WGS sequence"/>
</dbReference>
<evidence type="ECO:0000313" key="12">
    <source>
        <dbReference type="EMBL" id="MDH8679248.1"/>
    </source>
</evidence>
<dbReference type="Pfam" id="PF00015">
    <property type="entry name" value="MCPsignal"/>
    <property type="match status" value="1"/>
</dbReference>
<evidence type="ECO:0000256" key="9">
    <source>
        <dbReference type="SAM" id="Phobius"/>
    </source>
</evidence>
<dbReference type="Gene3D" id="3.30.450.20">
    <property type="entry name" value="PAS domain"/>
    <property type="match status" value="1"/>
</dbReference>
<comment type="subcellular location">
    <subcellularLocation>
        <location evidence="1">Cell membrane</location>
        <topology evidence="1">Multi-pass membrane protein</topology>
    </subcellularLocation>
</comment>
<evidence type="ECO:0000259" key="11">
    <source>
        <dbReference type="PROSITE" id="PS50885"/>
    </source>
</evidence>
<evidence type="ECO:0000256" key="1">
    <source>
        <dbReference type="ARBA" id="ARBA00004651"/>
    </source>
</evidence>
<dbReference type="SMART" id="SM01049">
    <property type="entry name" value="Cache_2"/>
    <property type="match status" value="1"/>
</dbReference>
<feature type="domain" description="HAMP" evidence="11">
    <location>
        <begin position="221"/>
        <end position="274"/>
    </location>
</feature>
<evidence type="ECO:0000256" key="6">
    <source>
        <dbReference type="ARBA" id="ARBA00023224"/>
    </source>
</evidence>
<accession>A0ABT6NFN7</accession>
<keyword evidence="13" id="KW-1185">Reference proteome</keyword>
<keyword evidence="5 9" id="KW-0472">Membrane</keyword>
<evidence type="ECO:0000259" key="10">
    <source>
        <dbReference type="PROSITE" id="PS50111"/>
    </source>
</evidence>
<dbReference type="CDD" id="cd06225">
    <property type="entry name" value="HAMP"/>
    <property type="match status" value="1"/>
</dbReference>
<dbReference type="SMART" id="SM00304">
    <property type="entry name" value="HAMP"/>
    <property type="match status" value="1"/>
</dbReference>
<dbReference type="RefSeq" id="WP_281095141.1">
    <property type="nucleotide sequence ID" value="NZ_JARYZI010000010.1"/>
</dbReference>
<dbReference type="Pfam" id="PF00672">
    <property type="entry name" value="HAMP"/>
    <property type="match status" value="1"/>
</dbReference>
<comment type="caution">
    <text evidence="12">The sequence shown here is derived from an EMBL/GenBank/DDBJ whole genome shotgun (WGS) entry which is preliminary data.</text>
</comment>